<organism evidence="1 2">
    <name type="scientific">Trichonephila clavipes</name>
    <name type="common">Golden silk orbweaver</name>
    <name type="synonym">Nephila clavipes</name>
    <dbReference type="NCBI Taxonomy" id="2585209"/>
    <lineage>
        <taxon>Eukaryota</taxon>
        <taxon>Metazoa</taxon>
        <taxon>Ecdysozoa</taxon>
        <taxon>Arthropoda</taxon>
        <taxon>Chelicerata</taxon>
        <taxon>Arachnida</taxon>
        <taxon>Araneae</taxon>
        <taxon>Araneomorphae</taxon>
        <taxon>Entelegynae</taxon>
        <taxon>Araneoidea</taxon>
        <taxon>Nephilidae</taxon>
        <taxon>Trichonephila</taxon>
    </lineage>
</organism>
<name>A0A8X6V5F0_TRICX</name>
<sequence length="128" mass="14568">MNTTTQCRTKTFPTMGCYGNLNPCDAPRDVLRHGPTGPGSRVLATMGASSRSRLRRNKIIIRRISTVQCYFQLYSLKNWEFRTICQLATCDNRCPSTDLPPYNIITHLIKRRQSFEPVCAMGSIYETS</sequence>
<keyword evidence="2" id="KW-1185">Reference proteome</keyword>
<dbReference type="Proteomes" id="UP000887159">
    <property type="component" value="Unassembled WGS sequence"/>
</dbReference>
<dbReference type="AlphaFoldDB" id="A0A8X6V5F0"/>
<gene>
    <name evidence="1" type="ORF">TNCV_4885681</name>
</gene>
<comment type="caution">
    <text evidence="1">The sequence shown here is derived from an EMBL/GenBank/DDBJ whole genome shotgun (WGS) entry which is preliminary data.</text>
</comment>
<evidence type="ECO:0000313" key="2">
    <source>
        <dbReference type="Proteomes" id="UP000887159"/>
    </source>
</evidence>
<reference evidence="1" key="1">
    <citation type="submission" date="2020-08" db="EMBL/GenBank/DDBJ databases">
        <title>Multicomponent nature underlies the extraordinary mechanical properties of spider dragline silk.</title>
        <authorList>
            <person name="Kono N."/>
            <person name="Nakamura H."/>
            <person name="Mori M."/>
            <person name="Yoshida Y."/>
            <person name="Ohtoshi R."/>
            <person name="Malay A.D."/>
            <person name="Moran D.A.P."/>
            <person name="Tomita M."/>
            <person name="Numata K."/>
            <person name="Arakawa K."/>
        </authorList>
    </citation>
    <scope>NUCLEOTIDE SEQUENCE</scope>
</reference>
<proteinExistence type="predicted"/>
<protein>
    <submittedName>
        <fullName evidence="1">Uncharacterized protein</fullName>
    </submittedName>
</protein>
<accession>A0A8X6V5F0</accession>
<evidence type="ECO:0000313" key="1">
    <source>
        <dbReference type="EMBL" id="GFX95642.1"/>
    </source>
</evidence>
<dbReference type="EMBL" id="BMAU01021188">
    <property type="protein sequence ID" value="GFX95642.1"/>
    <property type="molecule type" value="Genomic_DNA"/>
</dbReference>